<dbReference type="EC" id="1.1.1.385" evidence="2"/>
<proteinExistence type="inferred from homology"/>
<comment type="similarity">
    <text evidence="1">Belongs to the short-chain dehydrogenases/reductases (SDR) family.</text>
</comment>
<dbReference type="CDD" id="cd05233">
    <property type="entry name" value="SDR_c"/>
    <property type="match status" value="1"/>
</dbReference>
<dbReference type="InterPro" id="IPR002347">
    <property type="entry name" value="SDR_fam"/>
</dbReference>
<dbReference type="InterPro" id="IPR036291">
    <property type="entry name" value="NAD(P)-bd_dom_sf"/>
</dbReference>
<dbReference type="NCBIfam" id="NF005559">
    <property type="entry name" value="PRK07231.1"/>
    <property type="match status" value="1"/>
</dbReference>
<dbReference type="PRINTS" id="PR00080">
    <property type="entry name" value="SDRFAMILY"/>
</dbReference>
<dbReference type="Gene3D" id="3.40.50.720">
    <property type="entry name" value="NAD(P)-binding Rossmann-like Domain"/>
    <property type="match status" value="1"/>
</dbReference>
<dbReference type="SUPFAM" id="SSF51735">
    <property type="entry name" value="NAD(P)-binding Rossmann-fold domains"/>
    <property type="match status" value="1"/>
</dbReference>
<dbReference type="InterPro" id="IPR020904">
    <property type="entry name" value="Sc_DH/Rdtase_CS"/>
</dbReference>
<gene>
    <name evidence="2" type="primary">bacC_9</name>
    <name evidence="2" type="ORF">SDC9_69169</name>
</gene>
<protein>
    <submittedName>
        <fullName evidence="2">Dihydroanticapsin 7-dehydrogenase</fullName>
        <ecNumber evidence="2">1.1.1.385</ecNumber>
    </submittedName>
</protein>
<dbReference type="PROSITE" id="PS00061">
    <property type="entry name" value="ADH_SHORT"/>
    <property type="match status" value="1"/>
</dbReference>
<dbReference type="GO" id="GO:0016616">
    <property type="term" value="F:oxidoreductase activity, acting on the CH-OH group of donors, NAD or NADP as acceptor"/>
    <property type="evidence" value="ECO:0007669"/>
    <property type="project" value="TreeGrafter"/>
</dbReference>
<name>A0A644Y480_9ZZZZ</name>
<organism evidence="2">
    <name type="scientific">bioreactor metagenome</name>
    <dbReference type="NCBI Taxonomy" id="1076179"/>
    <lineage>
        <taxon>unclassified sequences</taxon>
        <taxon>metagenomes</taxon>
        <taxon>ecological metagenomes</taxon>
    </lineage>
</organism>
<evidence type="ECO:0000256" key="1">
    <source>
        <dbReference type="ARBA" id="ARBA00006484"/>
    </source>
</evidence>
<evidence type="ECO:0000313" key="2">
    <source>
        <dbReference type="EMBL" id="MPM22711.1"/>
    </source>
</evidence>
<dbReference type="EMBL" id="VSSQ01003869">
    <property type="protein sequence ID" value="MPM22711.1"/>
    <property type="molecule type" value="Genomic_DNA"/>
</dbReference>
<dbReference type="PANTHER" id="PTHR42760">
    <property type="entry name" value="SHORT-CHAIN DEHYDROGENASES/REDUCTASES FAMILY MEMBER"/>
    <property type="match status" value="1"/>
</dbReference>
<dbReference type="PANTHER" id="PTHR42760:SF124">
    <property type="entry name" value="SHORT-CHAIN DEHYDROGENASE_REDUCTASE"/>
    <property type="match status" value="1"/>
</dbReference>
<dbReference type="PRINTS" id="PR00081">
    <property type="entry name" value="GDHRDH"/>
</dbReference>
<dbReference type="FunFam" id="3.40.50.720:FF:000084">
    <property type="entry name" value="Short-chain dehydrogenase reductase"/>
    <property type="match status" value="1"/>
</dbReference>
<sequence>MGKLEGKTVIITGSSSGVGRTIAIAFAREGARVMCSDIRKAPLEKESYMPGIATDDIIRGFGGQASFFQCDVTSLEACHDLVAAAVNEFGRLDVIFNNAGVFTKFGRLHELGEYDWDFTVGVNAKGVYNGAHAAITQYLKQGGGGVVINMCSIGGVTALKEETAYCASKFAIAGLTKVMAIDYAKDQIRVNALCPNFMATPMCADFFADKSFVEYLNGLTPMGRSQTTKDLIGPLLFLASDESAFMTGQLLVIDGGITSRIQ</sequence>
<comment type="caution">
    <text evidence="2">The sequence shown here is derived from an EMBL/GenBank/DDBJ whole genome shotgun (WGS) entry which is preliminary data.</text>
</comment>
<dbReference type="Pfam" id="PF13561">
    <property type="entry name" value="adh_short_C2"/>
    <property type="match status" value="1"/>
</dbReference>
<keyword evidence="2" id="KW-0560">Oxidoreductase</keyword>
<dbReference type="AlphaFoldDB" id="A0A644Y480"/>
<reference evidence="2" key="1">
    <citation type="submission" date="2019-08" db="EMBL/GenBank/DDBJ databases">
        <authorList>
            <person name="Kucharzyk K."/>
            <person name="Murdoch R.W."/>
            <person name="Higgins S."/>
            <person name="Loffler F."/>
        </authorList>
    </citation>
    <scope>NUCLEOTIDE SEQUENCE</scope>
</reference>
<accession>A0A644Y480</accession>